<comment type="caution">
    <text evidence="2">The sequence shown here is derived from an EMBL/GenBank/DDBJ whole genome shotgun (WGS) entry which is preliminary data.</text>
</comment>
<evidence type="ECO:0000313" key="3">
    <source>
        <dbReference type="Proteomes" id="UP001565368"/>
    </source>
</evidence>
<feature type="region of interest" description="Disordered" evidence="1">
    <location>
        <begin position="1"/>
        <end position="28"/>
    </location>
</feature>
<feature type="region of interest" description="Disordered" evidence="1">
    <location>
        <begin position="307"/>
        <end position="332"/>
    </location>
</feature>
<evidence type="ECO:0000313" key="2">
    <source>
        <dbReference type="EMBL" id="KAL1406146.1"/>
    </source>
</evidence>
<keyword evidence="3" id="KW-1185">Reference proteome</keyword>
<evidence type="ECO:0008006" key="4">
    <source>
        <dbReference type="Google" id="ProtNLM"/>
    </source>
</evidence>
<reference evidence="2 3" key="1">
    <citation type="submission" date="2023-08" db="EMBL/GenBank/DDBJ databases">
        <title>Annotated Genome Sequence of Vanrija albida AlHP1.</title>
        <authorList>
            <person name="Herzog R."/>
        </authorList>
    </citation>
    <scope>NUCLEOTIDE SEQUENCE [LARGE SCALE GENOMIC DNA]</scope>
    <source>
        <strain evidence="2 3">AlHP1</strain>
    </source>
</reference>
<name>A0ABR3PUM5_9TREE</name>
<feature type="compositionally biased region" description="Pro residues" evidence="1">
    <location>
        <begin position="75"/>
        <end position="106"/>
    </location>
</feature>
<sequence length="332" mass="36370">MASSIPFPKLSKHAGRAATQFPALRPALPPHAARPEWVRAPAVPFFADEQHRAPTRALFRGLLRALGPVRASPSPSRPIPSSSPSPSPSPLPPSRPARPPPAPPYPHTLAHVRAAWRHRRGWVSPRNTAAFLETQYALLSDLASPSAAARLTAQEDSLALAAAAKAAREADAAAAKAAAHVHPHLVGSMLYRSPFYGPMPRLRPQPLRFTMMVKARRARRERLYERRAALVDGNDAMRAELAFWRALGLQGDWDGGVGMASWHAENNKAVGAIDDEYRRQARRAGEEPSRWLVRRVKAARRRRTEVLQARARERKAREVGEGGEAGKGGAEN</sequence>
<gene>
    <name evidence="2" type="ORF">Q8F55_007830</name>
</gene>
<feature type="region of interest" description="Disordered" evidence="1">
    <location>
        <begin position="69"/>
        <end position="106"/>
    </location>
</feature>
<protein>
    <recommendedName>
        <fullName evidence="4">37S ribosomal protein S25, mitochondrial</fullName>
    </recommendedName>
</protein>
<accession>A0ABR3PUM5</accession>
<dbReference type="RefSeq" id="XP_069206090.1">
    <property type="nucleotide sequence ID" value="XM_069356249.1"/>
</dbReference>
<dbReference type="EMBL" id="JBBXJM010000006">
    <property type="protein sequence ID" value="KAL1406146.1"/>
    <property type="molecule type" value="Genomic_DNA"/>
</dbReference>
<proteinExistence type="predicted"/>
<evidence type="ECO:0000256" key="1">
    <source>
        <dbReference type="SAM" id="MobiDB-lite"/>
    </source>
</evidence>
<organism evidence="2 3">
    <name type="scientific">Vanrija albida</name>
    <dbReference type="NCBI Taxonomy" id="181172"/>
    <lineage>
        <taxon>Eukaryota</taxon>
        <taxon>Fungi</taxon>
        <taxon>Dikarya</taxon>
        <taxon>Basidiomycota</taxon>
        <taxon>Agaricomycotina</taxon>
        <taxon>Tremellomycetes</taxon>
        <taxon>Trichosporonales</taxon>
        <taxon>Trichosporonaceae</taxon>
        <taxon>Vanrija</taxon>
    </lineage>
</organism>
<dbReference type="GeneID" id="95988873"/>
<dbReference type="Proteomes" id="UP001565368">
    <property type="component" value="Unassembled WGS sequence"/>
</dbReference>
<feature type="compositionally biased region" description="Gly residues" evidence="1">
    <location>
        <begin position="322"/>
        <end position="332"/>
    </location>
</feature>